<dbReference type="EMBL" id="HG994367">
    <property type="protein sequence ID" value="CAF1700334.1"/>
    <property type="molecule type" value="Genomic_DNA"/>
</dbReference>
<accession>A0A816I7M5</accession>
<keyword evidence="1" id="KW-1133">Transmembrane helix</keyword>
<proteinExistence type="predicted"/>
<name>A0A816I7M5_BRANA</name>
<feature type="transmembrane region" description="Helical" evidence="1">
    <location>
        <begin position="98"/>
        <end position="119"/>
    </location>
</feature>
<evidence type="ECO:0000256" key="1">
    <source>
        <dbReference type="SAM" id="Phobius"/>
    </source>
</evidence>
<keyword evidence="1" id="KW-0812">Transmembrane</keyword>
<dbReference type="Proteomes" id="UP001295469">
    <property type="component" value="Chromosome C03"/>
</dbReference>
<organism evidence="2">
    <name type="scientific">Brassica napus</name>
    <name type="common">Rape</name>
    <dbReference type="NCBI Taxonomy" id="3708"/>
    <lineage>
        <taxon>Eukaryota</taxon>
        <taxon>Viridiplantae</taxon>
        <taxon>Streptophyta</taxon>
        <taxon>Embryophyta</taxon>
        <taxon>Tracheophyta</taxon>
        <taxon>Spermatophyta</taxon>
        <taxon>Magnoliopsida</taxon>
        <taxon>eudicotyledons</taxon>
        <taxon>Gunneridae</taxon>
        <taxon>Pentapetalae</taxon>
        <taxon>rosids</taxon>
        <taxon>malvids</taxon>
        <taxon>Brassicales</taxon>
        <taxon>Brassicaceae</taxon>
        <taxon>Brassiceae</taxon>
        <taxon>Brassica</taxon>
    </lineage>
</organism>
<keyword evidence="1" id="KW-0472">Membrane</keyword>
<gene>
    <name evidence="2" type="ORF">DARMORV10_C03P24220.1</name>
</gene>
<reference evidence="2" key="1">
    <citation type="submission" date="2021-01" db="EMBL/GenBank/DDBJ databases">
        <authorList>
            <consortium name="Genoscope - CEA"/>
            <person name="William W."/>
        </authorList>
    </citation>
    <scope>NUCLEOTIDE SEQUENCE</scope>
</reference>
<dbReference type="AlphaFoldDB" id="A0A816I7M5"/>
<protein>
    <submittedName>
        <fullName evidence="2">(rape) hypothetical protein</fullName>
    </submittedName>
</protein>
<evidence type="ECO:0000313" key="2">
    <source>
        <dbReference type="EMBL" id="CAF1700334.1"/>
    </source>
</evidence>
<sequence length="125" mass="14050">MVSWSVEGRGRDPYLQRVGGGWFPFGLDLWFFCRVGFAVVCGDEQLCRLLCGSEARCAAVMWWRVGRSSVSAVPCWCVINMFEKIISLVLMDRASAELLVIGVVFFGGGSLELFLPSWWSLVCLW</sequence>